<sequence>MPRHDSKAGEVVEDALNKIFVHHCGSLDKQMPGDTFVLLCQDLLFGATLDKQVLLGIFHKHKGSREVRMNRGQFRKAFMESVSLSGLNITDVLNRGLSTTKSRSPMVRRLLTVGAHVSTIPLTAPPASYLLSNGAIPPGERSATTLQSSILSSRILIPTRLSSGPRPQTANSAVHGGYKNLIRPSTTFVQSEDYWYEMLSPPPQRPVSPKKTSGPASFTTSPYSFIGPLPTAGRKKIEDADEQFERMVTRMEAMTALRAEQREKEKKYGNDVLLKMIKKLNKKITDLEARQTQKEQEFQATLAELATQQTSEACQDADAVTNNDRMPSKALEEQHSFPEALLAVKMKALETLVNEGMETLRNQVQNQEAMFKHVSDTFKDMLQSTVKGLEESIMQQGLRLKSIESQQQRFTSELASTTTATSAALYDINTNISQNIEETIQTIEGMRVSFSELSSDVVRQGDLSTLLEQQVLLLLRQQVQEGMPINQEQSSSASITPDNAGQSVDDPTPSDIPDTANQTEVLQDSPLREEDLVASSLIEELRAKIVEVSARVEGIETVSAGVEGRLLEIDSRLTIMDGHRTVNQSFVVSTMKKNAELATAVEAHGHTLMEISDVVQKLTSSKDRRHSRRLANSAGGLESPIKSSEEVNEAESVDEEGGGVTSKGDLKEVSSNVTQELGSSNGSLAHEASMDKSKQSIQEGAGAALKDSMPRHQKIPPAEESSVTRVKAEHDYLTAFESKITDALRAIHQLHSRKILQWEEHVRVLQHQIEVLAASSQIKSFRGPPSISQLSFNSEIEPA</sequence>
<keyword evidence="4" id="KW-1185">Reference proteome</keyword>
<evidence type="ECO:0000313" key="3">
    <source>
        <dbReference type="EMBL" id="GAX72665.1"/>
    </source>
</evidence>
<feature type="compositionally biased region" description="Polar residues" evidence="2">
    <location>
        <begin position="486"/>
        <end position="502"/>
    </location>
</feature>
<feature type="region of interest" description="Disordered" evidence="2">
    <location>
        <begin position="619"/>
        <end position="723"/>
    </location>
</feature>
<comment type="caution">
    <text evidence="3">The sequence shown here is derived from an EMBL/GenBank/DDBJ whole genome shotgun (WGS) entry which is preliminary data.</text>
</comment>
<name>A0A250WPA4_9CHLO</name>
<feature type="compositionally biased region" description="Acidic residues" evidence="2">
    <location>
        <begin position="646"/>
        <end position="657"/>
    </location>
</feature>
<evidence type="ECO:0000256" key="1">
    <source>
        <dbReference type="SAM" id="Coils"/>
    </source>
</evidence>
<feature type="region of interest" description="Disordered" evidence="2">
    <location>
        <begin position="484"/>
        <end position="526"/>
    </location>
</feature>
<organism evidence="3 4">
    <name type="scientific">Chlamydomonas eustigma</name>
    <dbReference type="NCBI Taxonomy" id="1157962"/>
    <lineage>
        <taxon>Eukaryota</taxon>
        <taxon>Viridiplantae</taxon>
        <taxon>Chlorophyta</taxon>
        <taxon>core chlorophytes</taxon>
        <taxon>Chlorophyceae</taxon>
        <taxon>CS clade</taxon>
        <taxon>Chlamydomonadales</taxon>
        <taxon>Chlamydomonadaceae</taxon>
        <taxon>Chlamydomonas</taxon>
    </lineage>
</organism>
<gene>
    <name evidence="3" type="ORF">CEUSTIGMA_g121.t1</name>
</gene>
<keyword evidence="1" id="KW-0175">Coiled coil</keyword>
<dbReference type="EMBL" id="BEGY01000001">
    <property type="protein sequence ID" value="GAX72665.1"/>
    <property type="molecule type" value="Genomic_DNA"/>
</dbReference>
<protein>
    <submittedName>
        <fullName evidence="3">Uncharacterized protein</fullName>
    </submittedName>
</protein>
<dbReference type="Proteomes" id="UP000232323">
    <property type="component" value="Unassembled WGS sequence"/>
</dbReference>
<accession>A0A250WPA4</accession>
<reference evidence="3 4" key="1">
    <citation type="submission" date="2017-08" db="EMBL/GenBank/DDBJ databases">
        <title>Acidophilic green algal genome provides insights into adaptation to an acidic environment.</title>
        <authorList>
            <person name="Hirooka S."/>
            <person name="Hirose Y."/>
            <person name="Kanesaki Y."/>
            <person name="Higuchi S."/>
            <person name="Fujiwara T."/>
            <person name="Onuma R."/>
            <person name="Era A."/>
            <person name="Ohbayashi R."/>
            <person name="Uzuka A."/>
            <person name="Nozaki H."/>
            <person name="Yoshikawa H."/>
            <person name="Miyagishima S.Y."/>
        </authorList>
    </citation>
    <scope>NUCLEOTIDE SEQUENCE [LARGE SCALE GENOMIC DNA]</scope>
    <source>
        <strain evidence="3 4">NIES-2499</strain>
    </source>
</reference>
<dbReference type="AlphaFoldDB" id="A0A250WPA4"/>
<proteinExistence type="predicted"/>
<evidence type="ECO:0000256" key="2">
    <source>
        <dbReference type="SAM" id="MobiDB-lite"/>
    </source>
</evidence>
<feature type="coiled-coil region" evidence="1">
    <location>
        <begin position="270"/>
        <end position="297"/>
    </location>
</feature>
<feature type="compositionally biased region" description="Polar residues" evidence="2">
    <location>
        <begin position="210"/>
        <end position="223"/>
    </location>
</feature>
<evidence type="ECO:0000313" key="4">
    <source>
        <dbReference type="Proteomes" id="UP000232323"/>
    </source>
</evidence>
<feature type="compositionally biased region" description="Polar residues" evidence="2">
    <location>
        <begin position="669"/>
        <end position="683"/>
    </location>
</feature>
<feature type="region of interest" description="Disordered" evidence="2">
    <location>
        <begin position="201"/>
        <end position="232"/>
    </location>
</feature>